<name>A0A1M6LTW3_9FIRM</name>
<evidence type="ECO:0000256" key="10">
    <source>
        <dbReference type="HAMAP-Rule" id="MF_00815"/>
    </source>
</evidence>
<protein>
    <recommendedName>
        <fullName evidence="10">ATP synthase gamma chain</fullName>
    </recommendedName>
    <alternativeName>
        <fullName evidence="10">ATP synthase F1 sector gamma subunit</fullName>
    </alternativeName>
    <alternativeName>
        <fullName evidence="10">F-ATPase gamma subunit</fullName>
    </alternativeName>
</protein>
<comment type="subcellular location">
    <subcellularLocation>
        <location evidence="10">Cell membrane</location>
        <topology evidence="10">Peripheral membrane protein</topology>
    </subcellularLocation>
    <subcellularLocation>
        <location evidence="2">Membrane</location>
        <topology evidence="2">Peripheral membrane protein</topology>
    </subcellularLocation>
</comment>
<keyword evidence="9 10" id="KW-0066">ATP synthesis</keyword>
<dbReference type="PANTHER" id="PTHR11693:SF22">
    <property type="entry name" value="ATP SYNTHASE SUBUNIT GAMMA, MITOCHONDRIAL"/>
    <property type="match status" value="1"/>
</dbReference>
<evidence type="ECO:0000256" key="3">
    <source>
        <dbReference type="ARBA" id="ARBA00007681"/>
    </source>
</evidence>
<dbReference type="Pfam" id="PF00231">
    <property type="entry name" value="ATP-synt"/>
    <property type="match status" value="1"/>
</dbReference>
<comment type="similarity">
    <text evidence="3 10">Belongs to the ATPase gamma chain family.</text>
</comment>
<gene>
    <name evidence="10" type="primary">atpG</name>
    <name evidence="11" type="ORF">SAMN02745751_03272</name>
</gene>
<keyword evidence="5 10" id="KW-0375">Hydrogen ion transport</keyword>
<dbReference type="STRING" id="1121476.SAMN02745751_03272"/>
<dbReference type="GO" id="GO:0045259">
    <property type="term" value="C:proton-transporting ATP synthase complex"/>
    <property type="evidence" value="ECO:0007669"/>
    <property type="project" value="UniProtKB-KW"/>
</dbReference>
<dbReference type="Gene3D" id="3.40.1380.10">
    <property type="match status" value="1"/>
</dbReference>
<evidence type="ECO:0000256" key="2">
    <source>
        <dbReference type="ARBA" id="ARBA00004170"/>
    </source>
</evidence>
<evidence type="ECO:0000256" key="8">
    <source>
        <dbReference type="ARBA" id="ARBA00023196"/>
    </source>
</evidence>
<keyword evidence="12" id="KW-1185">Reference proteome</keyword>
<evidence type="ECO:0000256" key="1">
    <source>
        <dbReference type="ARBA" id="ARBA00003456"/>
    </source>
</evidence>
<evidence type="ECO:0000313" key="12">
    <source>
        <dbReference type="Proteomes" id="UP000184052"/>
    </source>
</evidence>
<dbReference type="AlphaFoldDB" id="A0A1M6LTW3"/>
<dbReference type="InterPro" id="IPR000131">
    <property type="entry name" value="ATP_synth_F1_gsu"/>
</dbReference>
<dbReference type="Gene3D" id="1.10.287.80">
    <property type="entry name" value="ATP synthase, gamma subunit, helix hairpin domain"/>
    <property type="match status" value="1"/>
</dbReference>
<dbReference type="PANTHER" id="PTHR11693">
    <property type="entry name" value="ATP SYNTHASE GAMMA CHAIN"/>
    <property type="match status" value="1"/>
</dbReference>
<evidence type="ECO:0000256" key="4">
    <source>
        <dbReference type="ARBA" id="ARBA00022448"/>
    </source>
</evidence>
<accession>A0A1M6LTW3</accession>
<dbReference type="OrthoDB" id="9812769at2"/>
<dbReference type="GO" id="GO:0005886">
    <property type="term" value="C:plasma membrane"/>
    <property type="evidence" value="ECO:0007669"/>
    <property type="project" value="UniProtKB-SubCell"/>
</dbReference>
<dbReference type="RefSeq" id="WP_073050635.1">
    <property type="nucleotide sequence ID" value="NZ_FQZL01000034.1"/>
</dbReference>
<proteinExistence type="inferred from homology"/>
<comment type="function">
    <text evidence="1 10">Produces ATP from ADP in the presence of a proton gradient across the membrane. The gamma chain is believed to be important in regulating ATPase activity and the flow of protons through the CF(0) complex.</text>
</comment>
<evidence type="ECO:0000256" key="6">
    <source>
        <dbReference type="ARBA" id="ARBA00023065"/>
    </source>
</evidence>
<dbReference type="SUPFAM" id="SSF52943">
    <property type="entry name" value="ATP synthase (F1-ATPase), gamma subunit"/>
    <property type="match status" value="1"/>
</dbReference>
<dbReference type="HAMAP" id="MF_00815">
    <property type="entry name" value="ATP_synth_gamma_bact"/>
    <property type="match status" value="1"/>
</dbReference>
<dbReference type="GO" id="GO:0042777">
    <property type="term" value="P:proton motive force-driven plasma membrane ATP synthesis"/>
    <property type="evidence" value="ECO:0007669"/>
    <property type="project" value="UniProtKB-UniRule"/>
</dbReference>
<keyword evidence="8 10" id="KW-0139">CF(1)</keyword>
<keyword evidence="6 10" id="KW-0406">Ion transport</keyword>
<dbReference type="GO" id="GO:0005524">
    <property type="term" value="F:ATP binding"/>
    <property type="evidence" value="ECO:0007669"/>
    <property type="project" value="UniProtKB-UniRule"/>
</dbReference>
<dbReference type="EMBL" id="FQZL01000034">
    <property type="protein sequence ID" value="SHJ74542.1"/>
    <property type="molecule type" value="Genomic_DNA"/>
</dbReference>
<keyword evidence="4 10" id="KW-0813">Transport</keyword>
<dbReference type="PRINTS" id="PR00126">
    <property type="entry name" value="ATPASEGAMMA"/>
</dbReference>
<dbReference type="PROSITE" id="PS00153">
    <property type="entry name" value="ATPASE_GAMMA"/>
    <property type="match status" value="1"/>
</dbReference>
<dbReference type="InterPro" id="IPR035968">
    <property type="entry name" value="ATP_synth_F1_ATPase_gsu"/>
</dbReference>
<sequence length="287" mass="32104">MGQNMNDIKRRIKSVTSTKQITKAMELVATAKLKRARNKLDASKPYFNTIVNSITEIMTHTKGIRHPFIDKREIENSLYIVITGDRGLAGGYNSNICKLVEQKVTDKSKAKLVTIGSKGRDFFNARGYEIISSYTGVSETPSLEVAVEICTEAVEMYKNKEIDAIYVVYTEFVSTIAYEPHALKILPVELENNKEEAEEEFPVLFRYEPSPESVLEYLVPKYMNSVVFGACVESSASESGSRRIAMENATDNAEDMIDELQLVYNRARQAAITQEISEIVAGADALN</sequence>
<evidence type="ECO:0000256" key="5">
    <source>
        <dbReference type="ARBA" id="ARBA00022781"/>
    </source>
</evidence>
<dbReference type="GO" id="GO:0046933">
    <property type="term" value="F:proton-transporting ATP synthase activity, rotational mechanism"/>
    <property type="evidence" value="ECO:0007669"/>
    <property type="project" value="UniProtKB-UniRule"/>
</dbReference>
<organism evidence="11 12">
    <name type="scientific">Dethiosulfatibacter aminovorans DSM 17477</name>
    <dbReference type="NCBI Taxonomy" id="1121476"/>
    <lineage>
        <taxon>Bacteria</taxon>
        <taxon>Bacillati</taxon>
        <taxon>Bacillota</taxon>
        <taxon>Tissierellia</taxon>
        <taxon>Dethiosulfatibacter</taxon>
    </lineage>
</organism>
<comment type="subunit">
    <text evidence="10">F-type ATPases have 2 components, CF(1) - the catalytic core - and CF(0) - the membrane proton channel. CF(1) has five subunits: alpha(3), beta(3), gamma(1), delta(1), epsilon(1). CF(0) has three main subunits: a, b and c.</text>
</comment>
<evidence type="ECO:0000256" key="7">
    <source>
        <dbReference type="ARBA" id="ARBA00023136"/>
    </source>
</evidence>
<evidence type="ECO:0000313" key="11">
    <source>
        <dbReference type="EMBL" id="SHJ74542.1"/>
    </source>
</evidence>
<reference evidence="11 12" key="1">
    <citation type="submission" date="2016-11" db="EMBL/GenBank/DDBJ databases">
        <authorList>
            <person name="Jaros S."/>
            <person name="Januszkiewicz K."/>
            <person name="Wedrychowicz H."/>
        </authorList>
    </citation>
    <scope>NUCLEOTIDE SEQUENCE [LARGE SCALE GENOMIC DNA]</scope>
    <source>
        <strain evidence="11 12">DSM 17477</strain>
    </source>
</reference>
<dbReference type="CDD" id="cd12151">
    <property type="entry name" value="F1-ATPase_gamma"/>
    <property type="match status" value="1"/>
</dbReference>
<keyword evidence="7 10" id="KW-0472">Membrane</keyword>
<keyword evidence="10" id="KW-1003">Cell membrane</keyword>
<dbReference type="InterPro" id="IPR023632">
    <property type="entry name" value="ATP_synth_F1_gsu_CS"/>
</dbReference>
<dbReference type="FunFam" id="1.10.287.80:FF:000001">
    <property type="entry name" value="ATP synthase gamma chain"/>
    <property type="match status" value="1"/>
</dbReference>
<evidence type="ECO:0000256" key="9">
    <source>
        <dbReference type="ARBA" id="ARBA00023310"/>
    </source>
</evidence>
<dbReference type="NCBIfam" id="TIGR01146">
    <property type="entry name" value="ATPsyn_F1gamma"/>
    <property type="match status" value="1"/>
</dbReference>
<dbReference type="Proteomes" id="UP000184052">
    <property type="component" value="Unassembled WGS sequence"/>
</dbReference>